<dbReference type="PROSITE" id="PS50002">
    <property type="entry name" value="SH3"/>
    <property type="match status" value="2"/>
</dbReference>
<evidence type="ECO:0000256" key="1">
    <source>
        <dbReference type="ARBA" id="ARBA00022443"/>
    </source>
</evidence>
<evidence type="ECO:0000313" key="8">
    <source>
        <dbReference type="EMBL" id="KAE9399881.1"/>
    </source>
</evidence>
<dbReference type="Gene3D" id="2.30.30.40">
    <property type="entry name" value="SH3 Domains"/>
    <property type="match status" value="2"/>
</dbReference>
<feature type="domain" description="SH3" evidence="5">
    <location>
        <begin position="584"/>
        <end position="644"/>
    </location>
</feature>
<dbReference type="Gene3D" id="1.10.150.50">
    <property type="entry name" value="Transcription Factor, Ets-1"/>
    <property type="match status" value="1"/>
</dbReference>
<dbReference type="SMART" id="SM00326">
    <property type="entry name" value="SH3"/>
    <property type="match status" value="2"/>
</dbReference>
<dbReference type="SUPFAM" id="SSF47769">
    <property type="entry name" value="SAM/Pointed domain"/>
    <property type="match status" value="1"/>
</dbReference>
<evidence type="ECO:0000259" key="6">
    <source>
        <dbReference type="PROSITE" id="PS50105"/>
    </source>
</evidence>
<feature type="compositionally biased region" description="Low complexity" evidence="4">
    <location>
        <begin position="350"/>
        <end position="372"/>
    </location>
</feature>
<feature type="region of interest" description="Disordered" evidence="4">
    <location>
        <begin position="649"/>
        <end position="689"/>
    </location>
</feature>
<dbReference type="PANTHER" id="PTHR12573:SF4">
    <property type="entry name" value="AT09986P-RELATED"/>
    <property type="match status" value="1"/>
</dbReference>
<proteinExistence type="predicted"/>
<dbReference type="CDD" id="cd01786">
    <property type="entry name" value="RA_STE50"/>
    <property type="match status" value="1"/>
</dbReference>
<sequence length="689" mass="74789">MSSPTSDRSSISIINWDENDVQSWLTGIGFPQYESQIKTHRISGDILCVLDAEQLKGIGISTIGQRLSILKAIYHLKIANNIPLDPDSYIPPSAEAQDRLENMTVEKLHVMVKDQGERLRALEEENKNLNSTLQSFLDDYNNLRQSFDDPSPSLRRQPSFKWAQYVKPTKSPTKPEHVESPHPSPQQLDHALPPYTRGAPPSQLASTSAPNERPKAQPSVTDSPNLSQGAPPKPSRQDSTDNLKTFKVSLEDPTWKVLPAALKKYRINNDNWENYAMFICYGSPGNRIERCLSYDEKPLLLFQKLKDAKKNPVFMLKHIKDIRSPIVVAQQKHAARKASSVMSGGNEQPSGSTSTNASSSTSTATGHTKASSRTITRPPKLEVNDLSAPDPLSSSGVGGLSPQPKWPEPGVASPLVELHRRGVDGGDDSLLGIPPTSAGTLAPHGAVLGATNGSGRLRQTTESPPLSSGREIPVASAGVSYAVAIYPYMAEQEDEFDVVVGDTFIILSRAKGWWVVQRDPNGTGLVDTDVAKQGWVPAGCLLETNVPVASAIAEATAAKSATGSVPVVDTPMSKTPILPLSIISTSFPGVALMEYKKKGDEELDLAKDDVLRVFKRYNHWSYAVKEEGGDRGWVPSWFIGKVATVPQTPITSIPPQMNHSLPDDTNGQSQVSPLSSAFPPVQSRTTTVI</sequence>
<feature type="region of interest" description="Disordered" evidence="4">
    <location>
        <begin position="333"/>
        <end position="409"/>
    </location>
</feature>
<dbReference type="AlphaFoldDB" id="A0A6A4HQB0"/>
<keyword evidence="3" id="KW-0175">Coiled coil</keyword>
<feature type="domain" description="Ras-associating" evidence="7">
    <location>
        <begin position="244"/>
        <end position="321"/>
    </location>
</feature>
<dbReference type="Gene3D" id="3.10.20.90">
    <property type="entry name" value="Phosphatidylinositol 3-kinase Catalytic Subunit, Chain A, domain 1"/>
    <property type="match status" value="1"/>
</dbReference>
<feature type="compositionally biased region" description="Polar residues" evidence="4">
    <location>
        <begin position="451"/>
        <end position="466"/>
    </location>
</feature>
<dbReference type="PANTHER" id="PTHR12573">
    <property type="entry name" value="AT09986P-RELATED"/>
    <property type="match status" value="1"/>
</dbReference>
<evidence type="ECO:0000256" key="3">
    <source>
        <dbReference type="SAM" id="Coils"/>
    </source>
</evidence>
<dbReference type="InterPro" id="IPR001452">
    <property type="entry name" value="SH3_domain"/>
</dbReference>
<evidence type="ECO:0000313" key="9">
    <source>
        <dbReference type="Proteomes" id="UP000799118"/>
    </source>
</evidence>
<dbReference type="Pfam" id="PF00536">
    <property type="entry name" value="SAM_1"/>
    <property type="match status" value="1"/>
</dbReference>
<dbReference type="InterPro" id="IPR036028">
    <property type="entry name" value="SH3-like_dom_sf"/>
</dbReference>
<dbReference type="InterPro" id="IPR001660">
    <property type="entry name" value="SAM"/>
</dbReference>
<dbReference type="Pfam" id="PF00018">
    <property type="entry name" value="SH3_1"/>
    <property type="match status" value="2"/>
</dbReference>
<dbReference type="OrthoDB" id="8883818at2759"/>
<keyword evidence="1 2" id="KW-0728">SH3 domain</keyword>
<evidence type="ECO:0008006" key="10">
    <source>
        <dbReference type="Google" id="ProtNLM"/>
    </source>
</evidence>
<keyword evidence="9" id="KW-1185">Reference proteome</keyword>
<dbReference type="SMART" id="SM00454">
    <property type="entry name" value="SAM"/>
    <property type="match status" value="1"/>
</dbReference>
<dbReference type="PROSITE" id="PS50105">
    <property type="entry name" value="SAM_DOMAIN"/>
    <property type="match status" value="1"/>
</dbReference>
<dbReference type="CDD" id="cd00174">
    <property type="entry name" value="SH3"/>
    <property type="match status" value="2"/>
</dbReference>
<dbReference type="Proteomes" id="UP000799118">
    <property type="component" value="Unassembled WGS sequence"/>
</dbReference>
<dbReference type="PROSITE" id="PS50200">
    <property type="entry name" value="RA"/>
    <property type="match status" value="1"/>
</dbReference>
<reference evidence="8" key="1">
    <citation type="journal article" date="2019" name="Environ. Microbiol.">
        <title>Fungal ecological strategies reflected in gene transcription - a case study of two litter decomposers.</title>
        <authorList>
            <person name="Barbi F."/>
            <person name="Kohler A."/>
            <person name="Barry K."/>
            <person name="Baskaran P."/>
            <person name="Daum C."/>
            <person name="Fauchery L."/>
            <person name="Ihrmark K."/>
            <person name="Kuo A."/>
            <person name="LaButti K."/>
            <person name="Lipzen A."/>
            <person name="Morin E."/>
            <person name="Grigoriev I.V."/>
            <person name="Henrissat B."/>
            <person name="Lindahl B."/>
            <person name="Martin F."/>
        </authorList>
    </citation>
    <scope>NUCLEOTIDE SEQUENCE</scope>
    <source>
        <strain evidence="8">JB14</strain>
    </source>
</reference>
<feature type="domain" description="SH3" evidence="5">
    <location>
        <begin position="477"/>
        <end position="546"/>
    </location>
</feature>
<organism evidence="8 9">
    <name type="scientific">Gymnopus androsaceus JB14</name>
    <dbReference type="NCBI Taxonomy" id="1447944"/>
    <lineage>
        <taxon>Eukaryota</taxon>
        <taxon>Fungi</taxon>
        <taxon>Dikarya</taxon>
        <taxon>Basidiomycota</taxon>
        <taxon>Agaricomycotina</taxon>
        <taxon>Agaricomycetes</taxon>
        <taxon>Agaricomycetidae</taxon>
        <taxon>Agaricales</taxon>
        <taxon>Marasmiineae</taxon>
        <taxon>Omphalotaceae</taxon>
        <taxon>Gymnopus</taxon>
    </lineage>
</organism>
<dbReference type="SUPFAM" id="SSF50044">
    <property type="entry name" value="SH3-domain"/>
    <property type="match status" value="2"/>
</dbReference>
<dbReference type="GO" id="GO:0007165">
    <property type="term" value="P:signal transduction"/>
    <property type="evidence" value="ECO:0007669"/>
    <property type="project" value="InterPro"/>
</dbReference>
<feature type="domain" description="SAM" evidence="6">
    <location>
        <begin position="16"/>
        <end position="79"/>
    </location>
</feature>
<accession>A0A6A4HQB0</accession>
<dbReference type="SUPFAM" id="SSF54236">
    <property type="entry name" value="Ubiquitin-like"/>
    <property type="match status" value="1"/>
</dbReference>
<feature type="compositionally biased region" description="Polar residues" evidence="4">
    <location>
        <begin position="649"/>
        <end position="675"/>
    </location>
</feature>
<dbReference type="EMBL" id="ML769463">
    <property type="protein sequence ID" value="KAE9399881.1"/>
    <property type="molecule type" value="Genomic_DNA"/>
</dbReference>
<evidence type="ECO:0000256" key="2">
    <source>
        <dbReference type="PROSITE-ProRule" id="PRU00192"/>
    </source>
</evidence>
<feature type="compositionally biased region" description="Polar residues" evidence="4">
    <location>
        <begin position="340"/>
        <end position="349"/>
    </location>
</feature>
<evidence type="ECO:0000256" key="4">
    <source>
        <dbReference type="SAM" id="MobiDB-lite"/>
    </source>
</evidence>
<dbReference type="InterPro" id="IPR000159">
    <property type="entry name" value="RA_dom"/>
</dbReference>
<dbReference type="Pfam" id="PF00788">
    <property type="entry name" value="RA"/>
    <property type="match status" value="1"/>
</dbReference>
<gene>
    <name evidence="8" type="ORF">BT96DRAFT_820045</name>
</gene>
<name>A0A6A4HQB0_9AGAR</name>
<feature type="region of interest" description="Disordered" evidence="4">
    <location>
        <begin position="147"/>
        <end position="240"/>
    </location>
</feature>
<protein>
    <recommendedName>
        <fullName evidence="10">RA-domain-containing protein</fullName>
    </recommendedName>
</protein>
<dbReference type="InterPro" id="IPR029071">
    <property type="entry name" value="Ubiquitin-like_domsf"/>
</dbReference>
<dbReference type="InterPro" id="IPR013761">
    <property type="entry name" value="SAM/pointed_sf"/>
</dbReference>
<feature type="coiled-coil region" evidence="3">
    <location>
        <begin position="105"/>
        <end position="146"/>
    </location>
</feature>
<dbReference type="SMART" id="SM00314">
    <property type="entry name" value="RA"/>
    <property type="match status" value="1"/>
</dbReference>
<evidence type="ECO:0000259" key="7">
    <source>
        <dbReference type="PROSITE" id="PS50200"/>
    </source>
</evidence>
<feature type="compositionally biased region" description="Polar residues" evidence="4">
    <location>
        <begin position="218"/>
        <end position="228"/>
    </location>
</feature>
<evidence type="ECO:0000259" key="5">
    <source>
        <dbReference type="PROSITE" id="PS50002"/>
    </source>
</evidence>
<feature type="region of interest" description="Disordered" evidence="4">
    <location>
        <begin position="449"/>
        <end position="470"/>
    </location>
</feature>